<evidence type="ECO:0000256" key="1">
    <source>
        <dbReference type="SAM" id="SignalP"/>
    </source>
</evidence>
<evidence type="ECO:0000313" key="2">
    <source>
        <dbReference type="EMBL" id="VWC06967.1"/>
    </source>
</evidence>
<organism evidence="2 3">
    <name type="scientific">Burkholderia lata (strain ATCC 17760 / DSM 23089 / LMG 22485 / NCIMB 9086 / R18194 / 383)</name>
    <dbReference type="NCBI Taxonomy" id="482957"/>
    <lineage>
        <taxon>Bacteria</taxon>
        <taxon>Pseudomonadati</taxon>
        <taxon>Pseudomonadota</taxon>
        <taxon>Betaproteobacteria</taxon>
        <taxon>Burkholderiales</taxon>
        <taxon>Burkholderiaceae</taxon>
        <taxon>Burkholderia</taxon>
        <taxon>Burkholderia cepacia complex</taxon>
    </lineage>
</organism>
<feature type="signal peptide" evidence="1">
    <location>
        <begin position="1"/>
        <end position="25"/>
    </location>
</feature>
<dbReference type="RefSeq" id="WP_175033608.1">
    <property type="nucleotide sequence ID" value="NZ_CABVPW010000027.1"/>
</dbReference>
<sequence length="75" mass="8064">MKSLGTCVAIALMSCCAGFSQTAAAESKCTAFDPWFTASGITEPDYLNPQFQDSIAEVPTHARRHSAKSFFNDNA</sequence>
<evidence type="ECO:0000313" key="3">
    <source>
        <dbReference type="Proteomes" id="UP000494218"/>
    </source>
</evidence>
<dbReference type="EMBL" id="CABVPW010000027">
    <property type="protein sequence ID" value="VWC06967.1"/>
    <property type="molecule type" value="Genomic_DNA"/>
</dbReference>
<reference evidence="2 3" key="1">
    <citation type="submission" date="2019-09" db="EMBL/GenBank/DDBJ databases">
        <authorList>
            <person name="Depoorter E."/>
        </authorList>
    </citation>
    <scope>NUCLEOTIDE SEQUENCE [LARGE SCALE GENOMIC DNA]</scope>
    <source>
        <strain evidence="2">LMG 23254</strain>
    </source>
</reference>
<gene>
    <name evidence="2" type="ORF">BLA23254_05088</name>
</gene>
<keyword evidence="1" id="KW-0732">Signal</keyword>
<accession>A0A6P2PJ71</accession>
<proteinExistence type="predicted"/>
<evidence type="ECO:0008006" key="4">
    <source>
        <dbReference type="Google" id="ProtNLM"/>
    </source>
</evidence>
<name>A0A6P2PJ71_BURL3</name>
<feature type="chain" id="PRO_5026876946" description="Lipoprotein" evidence="1">
    <location>
        <begin position="26"/>
        <end position="75"/>
    </location>
</feature>
<dbReference type="PROSITE" id="PS51257">
    <property type="entry name" value="PROKAR_LIPOPROTEIN"/>
    <property type="match status" value="1"/>
</dbReference>
<dbReference type="AlphaFoldDB" id="A0A6P2PJ71"/>
<dbReference type="Proteomes" id="UP000494218">
    <property type="component" value="Unassembled WGS sequence"/>
</dbReference>
<protein>
    <recommendedName>
        <fullName evidence="4">Lipoprotein</fullName>
    </recommendedName>
</protein>